<dbReference type="Proteomes" id="UP000199656">
    <property type="component" value="Unassembled WGS sequence"/>
</dbReference>
<keyword evidence="2" id="KW-1185">Reference proteome</keyword>
<dbReference type="AlphaFoldDB" id="A0A1H4GBY5"/>
<dbReference type="OrthoDB" id="836928at2"/>
<dbReference type="RefSeq" id="WP_089765490.1">
    <property type="nucleotide sequence ID" value="NZ_BKAT01000059.1"/>
</dbReference>
<organism evidence="1 2">
    <name type="scientific">Chitinophaga terrae</name>
    <name type="common">ex Kim and Jung 2007</name>
    <dbReference type="NCBI Taxonomy" id="408074"/>
    <lineage>
        <taxon>Bacteria</taxon>
        <taxon>Pseudomonadati</taxon>
        <taxon>Bacteroidota</taxon>
        <taxon>Chitinophagia</taxon>
        <taxon>Chitinophagales</taxon>
        <taxon>Chitinophagaceae</taxon>
        <taxon>Chitinophaga</taxon>
    </lineage>
</organism>
<evidence type="ECO:0000313" key="1">
    <source>
        <dbReference type="EMBL" id="SEB06977.1"/>
    </source>
</evidence>
<proteinExistence type="predicted"/>
<dbReference type="SUPFAM" id="SSF52540">
    <property type="entry name" value="P-loop containing nucleoside triphosphate hydrolases"/>
    <property type="match status" value="1"/>
</dbReference>
<name>A0A1H4GBY5_9BACT</name>
<dbReference type="EMBL" id="FNRL01000036">
    <property type="protein sequence ID" value="SEB06977.1"/>
    <property type="molecule type" value="Genomic_DNA"/>
</dbReference>
<sequence>MNSKQQIVVELRKELLLLQGFKAASPDAAKVDLGMMNGCFPNSTFPTGNVHEIISTIDSEKSAASAFVCAVAGMLMKRSGPGIWISTKNEIYPPALNQFNVPAERIVFVKAKRELDVCWALEEALKTDGLAFVAGQVQDLSFTTSRRLQLAVEKSQVTGFILRHSPNSVNPTACVSRMKIQPLRSELADGLPGIGDPRWRVIVEKVRNGVPGVFDLVWVKDHFITRIPQTGEVIIDIDRRKIS</sequence>
<evidence type="ECO:0000313" key="2">
    <source>
        <dbReference type="Proteomes" id="UP000199656"/>
    </source>
</evidence>
<gene>
    <name evidence="1" type="ORF">SAMN05660909_05142</name>
</gene>
<protein>
    <submittedName>
        <fullName evidence="1">Protein ImuA</fullName>
    </submittedName>
</protein>
<dbReference type="STRING" id="408074.SAMN05660909_05142"/>
<dbReference type="InterPro" id="IPR027417">
    <property type="entry name" value="P-loop_NTPase"/>
</dbReference>
<dbReference type="Gene3D" id="3.40.50.300">
    <property type="entry name" value="P-loop containing nucleotide triphosphate hydrolases"/>
    <property type="match status" value="1"/>
</dbReference>
<accession>A0A1H4GBY5</accession>
<reference evidence="2" key="1">
    <citation type="submission" date="2016-10" db="EMBL/GenBank/DDBJ databases">
        <authorList>
            <person name="Varghese N."/>
            <person name="Submissions S."/>
        </authorList>
    </citation>
    <scope>NUCLEOTIDE SEQUENCE [LARGE SCALE GENOMIC DNA]</scope>
    <source>
        <strain evidence="2">DSM 23920</strain>
    </source>
</reference>